<dbReference type="AlphaFoldDB" id="A0A2I1HR34"/>
<organism evidence="1 2">
    <name type="scientific">Rhizophagus irregularis</name>
    <dbReference type="NCBI Taxonomy" id="588596"/>
    <lineage>
        <taxon>Eukaryota</taxon>
        <taxon>Fungi</taxon>
        <taxon>Fungi incertae sedis</taxon>
        <taxon>Mucoromycota</taxon>
        <taxon>Glomeromycotina</taxon>
        <taxon>Glomeromycetes</taxon>
        <taxon>Glomerales</taxon>
        <taxon>Glomeraceae</taxon>
        <taxon>Rhizophagus</taxon>
    </lineage>
</organism>
<protein>
    <submittedName>
        <fullName evidence="1">Uncharacterized protein</fullName>
    </submittedName>
</protein>
<evidence type="ECO:0000313" key="2">
    <source>
        <dbReference type="Proteomes" id="UP000234323"/>
    </source>
</evidence>
<comment type="caution">
    <text evidence="1">The sequence shown here is derived from an EMBL/GenBank/DDBJ whole genome shotgun (WGS) entry which is preliminary data.</text>
</comment>
<dbReference type="Proteomes" id="UP000234323">
    <property type="component" value="Unassembled WGS sequence"/>
</dbReference>
<sequence>IYTSRLLNFKNLPKPVNFSDLSSFKFDLDTSYTTAQSTSANPISECLDCEIK</sequence>
<accession>A0A2I1HR34</accession>
<feature type="non-terminal residue" evidence="1">
    <location>
        <position position="1"/>
    </location>
</feature>
<reference evidence="1 2" key="1">
    <citation type="submission" date="2015-10" db="EMBL/GenBank/DDBJ databases">
        <title>Genome analyses suggest a sexual origin of heterokaryosis in a supposedly ancient asexual fungus.</title>
        <authorList>
            <person name="Ropars J."/>
            <person name="Sedzielewska K."/>
            <person name="Noel J."/>
            <person name="Charron P."/>
            <person name="Farinelli L."/>
            <person name="Marton T."/>
            <person name="Kruger M."/>
            <person name="Pelin A."/>
            <person name="Brachmann A."/>
            <person name="Corradi N."/>
        </authorList>
    </citation>
    <scope>NUCLEOTIDE SEQUENCE [LARGE SCALE GENOMIC DNA]</scope>
    <source>
        <strain evidence="1 2">A4</strain>
    </source>
</reference>
<gene>
    <name evidence="1" type="ORF">RhiirA4_486155</name>
</gene>
<name>A0A2I1HR34_9GLOM</name>
<keyword evidence="2" id="KW-1185">Reference proteome</keyword>
<evidence type="ECO:0000313" key="1">
    <source>
        <dbReference type="EMBL" id="PKY61330.1"/>
    </source>
</evidence>
<proteinExistence type="predicted"/>
<dbReference type="EMBL" id="LLXI01005209">
    <property type="protein sequence ID" value="PKY61330.1"/>
    <property type="molecule type" value="Genomic_DNA"/>
</dbReference>